<accession>G5ARN4</accession>
<name>G5ARN4_HETGA</name>
<evidence type="ECO:0000313" key="1">
    <source>
        <dbReference type="EMBL" id="EHA99694.1"/>
    </source>
</evidence>
<dbReference type="Proteomes" id="UP000006813">
    <property type="component" value="Unassembled WGS sequence"/>
</dbReference>
<evidence type="ECO:0000313" key="2">
    <source>
        <dbReference type="Proteomes" id="UP000006813"/>
    </source>
</evidence>
<sequence>MLVDFTKFHNTKVSDGNISVTMGASEFLQQVKLYLEESLHSQIIIPAFDTATLFAIKKIKEIIVTVKKQDRFEQRKLLEKFQSSMSSRLISQQKTPHQDSG</sequence>
<dbReference type="STRING" id="10181.G5ARN4"/>
<dbReference type="Gene3D" id="1.10.560.10">
    <property type="entry name" value="GroEL-like equatorial domain"/>
    <property type="match status" value="1"/>
</dbReference>
<dbReference type="AlphaFoldDB" id="G5ARN4"/>
<reference evidence="1 2" key="1">
    <citation type="journal article" date="2011" name="Nature">
        <title>Genome sequencing reveals insights into physiology and longevity of the naked mole rat.</title>
        <authorList>
            <person name="Kim E.B."/>
            <person name="Fang X."/>
            <person name="Fushan A.A."/>
            <person name="Huang Z."/>
            <person name="Lobanov A.V."/>
            <person name="Han L."/>
            <person name="Marino S.M."/>
            <person name="Sun X."/>
            <person name="Turanov A.A."/>
            <person name="Yang P."/>
            <person name="Yim S.H."/>
            <person name="Zhao X."/>
            <person name="Kasaikina M.V."/>
            <person name="Stoletzki N."/>
            <person name="Peng C."/>
            <person name="Polak P."/>
            <person name="Xiong Z."/>
            <person name="Kiezun A."/>
            <person name="Zhu Y."/>
            <person name="Chen Y."/>
            <person name="Kryukov G.V."/>
            <person name="Zhang Q."/>
            <person name="Peshkin L."/>
            <person name="Yang L."/>
            <person name="Bronson R.T."/>
            <person name="Buffenstein R."/>
            <person name="Wang B."/>
            <person name="Han C."/>
            <person name="Li Q."/>
            <person name="Chen L."/>
            <person name="Zhao W."/>
            <person name="Sunyaev S.R."/>
            <person name="Park T.J."/>
            <person name="Zhang G."/>
            <person name="Wang J."/>
            <person name="Gladyshev V.N."/>
        </authorList>
    </citation>
    <scope>NUCLEOTIDE SEQUENCE [LARGE SCALE GENOMIC DNA]</scope>
</reference>
<dbReference type="InterPro" id="IPR002423">
    <property type="entry name" value="Cpn60/GroEL/TCP-1"/>
</dbReference>
<organism evidence="1 2">
    <name type="scientific">Heterocephalus glaber</name>
    <name type="common">Naked mole rat</name>
    <dbReference type="NCBI Taxonomy" id="10181"/>
    <lineage>
        <taxon>Eukaryota</taxon>
        <taxon>Metazoa</taxon>
        <taxon>Chordata</taxon>
        <taxon>Craniata</taxon>
        <taxon>Vertebrata</taxon>
        <taxon>Euteleostomi</taxon>
        <taxon>Mammalia</taxon>
        <taxon>Eutheria</taxon>
        <taxon>Euarchontoglires</taxon>
        <taxon>Glires</taxon>
        <taxon>Rodentia</taxon>
        <taxon>Hystricomorpha</taxon>
        <taxon>Bathyergidae</taxon>
        <taxon>Heterocephalus</taxon>
    </lineage>
</organism>
<dbReference type="Gene3D" id="3.30.260.10">
    <property type="entry name" value="TCP-1-like chaperonin intermediate domain"/>
    <property type="match status" value="1"/>
</dbReference>
<dbReference type="GO" id="GO:0005524">
    <property type="term" value="F:ATP binding"/>
    <property type="evidence" value="ECO:0007669"/>
    <property type="project" value="InterPro"/>
</dbReference>
<dbReference type="Pfam" id="PF00118">
    <property type="entry name" value="Cpn60_TCP1"/>
    <property type="match status" value="1"/>
</dbReference>
<dbReference type="EMBL" id="JH166614">
    <property type="protein sequence ID" value="EHA99694.1"/>
    <property type="molecule type" value="Genomic_DNA"/>
</dbReference>
<proteinExistence type="predicted"/>
<dbReference type="SUPFAM" id="SSF48592">
    <property type="entry name" value="GroEL equatorial domain-like"/>
    <property type="match status" value="1"/>
</dbReference>
<dbReference type="InterPro" id="IPR027410">
    <property type="entry name" value="TCP-1-like_intermed_sf"/>
</dbReference>
<gene>
    <name evidence="1" type="ORF">GW7_18855</name>
</gene>
<dbReference type="InterPro" id="IPR027413">
    <property type="entry name" value="GROEL-like_equatorial_sf"/>
</dbReference>
<protein>
    <submittedName>
        <fullName evidence="1">T-complex protein 1 subunit eta</fullName>
    </submittedName>
</protein>
<dbReference type="InParanoid" id="G5ARN4"/>